<name>A0AAE1H2Z1_9NEOP</name>
<comment type="caution">
    <text evidence="2">The sequence shown here is derived from an EMBL/GenBank/DDBJ whole genome shotgun (WGS) entry which is preliminary data.</text>
</comment>
<reference evidence="2" key="1">
    <citation type="submission" date="2021-07" db="EMBL/GenBank/DDBJ databases">
        <authorList>
            <person name="Catto M.A."/>
            <person name="Jacobson A."/>
            <person name="Kennedy G."/>
            <person name="Labadie P."/>
            <person name="Hunt B.G."/>
            <person name="Srinivasan R."/>
        </authorList>
    </citation>
    <scope>NUCLEOTIDE SEQUENCE</scope>
    <source>
        <strain evidence="2">PL_HMW_Pooled</strain>
        <tissue evidence="2">Head</tissue>
    </source>
</reference>
<feature type="chain" id="PRO_5041985273" evidence="1">
    <location>
        <begin position="24"/>
        <end position="99"/>
    </location>
</feature>
<organism evidence="2 3">
    <name type="scientific">Frankliniella fusca</name>
    <dbReference type="NCBI Taxonomy" id="407009"/>
    <lineage>
        <taxon>Eukaryota</taxon>
        <taxon>Metazoa</taxon>
        <taxon>Ecdysozoa</taxon>
        <taxon>Arthropoda</taxon>
        <taxon>Hexapoda</taxon>
        <taxon>Insecta</taxon>
        <taxon>Pterygota</taxon>
        <taxon>Neoptera</taxon>
        <taxon>Paraneoptera</taxon>
        <taxon>Thysanoptera</taxon>
        <taxon>Terebrantia</taxon>
        <taxon>Thripoidea</taxon>
        <taxon>Thripidae</taxon>
        <taxon>Frankliniella</taxon>
    </lineage>
</organism>
<keyword evidence="3" id="KW-1185">Reference proteome</keyword>
<protein>
    <submittedName>
        <fullName evidence="2">Metabotropic glutamate receptor-like protein A</fullName>
    </submittedName>
</protein>
<evidence type="ECO:0000313" key="2">
    <source>
        <dbReference type="EMBL" id="KAK3913814.1"/>
    </source>
</evidence>
<sequence length="99" mass="10871">MSAIRFILLCTLSVFLFSQFVLSRPDEEGSLKSVEAKVSVAVEDLRKNMGELFNNITSYIQGEIAKNPEASEIYKNVTTSLSAVAQQMRDAVASVTPKP</sequence>
<dbReference type="EMBL" id="JAHWGI010000339">
    <property type="protein sequence ID" value="KAK3913814.1"/>
    <property type="molecule type" value="Genomic_DNA"/>
</dbReference>
<keyword evidence="1" id="KW-0732">Signal</keyword>
<keyword evidence="2" id="KW-0675">Receptor</keyword>
<proteinExistence type="predicted"/>
<reference evidence="2" key="2">
    <citation type="journal article" date="2023" name="BMC Genomics">
        <title>Pest status, molecular evolution, and epigenetic factors derived from the genome assembly of Frankliniella fusca, a thysanopteran phytovirus vector.</title>
        <authorList>
            <person name="Catto M.A."/>
            <person name="Labadie P.E."/>
            <person name="Jacobson A.L."/>
            <person name="Kennedy G.G."/>
            <person name="Srinivasan R."/>
            <person name="Hunt B.G."/>
        </authorList>
    </citation>
    <scope>NUCLEOTIDE SEQUENCE</scope>
    <source>
        <strain evidence="2">PL_HMW_Pooled</strain>
    </source>
</reference>
<gene>
    <name evidence="2" type="ORF">KUF71_023271</name>
</gene>
<evidence type="ECO:0000256" key="1">
    <source>
        <dbReference type="SAM" id="SignalP"/>
    </source>
</evidence>
<dbReference type="Proteomes" id="UP001219518">
    <property type="component" value="Unassembled WGS sequence"/>
</dbReference>
<accession>A0AAE1H2Z1</accession>
<dbReference type="AlphaFoldDB" id="A0AAE1H2Z1"/>
<evidence type="ECO:0000313" key="3">
    <source>
        <dbReference type="Proteomes" id="UP001219518"/>
    </source>
</evidence>
<feature type="signal peptide" evidence="1">
    <location>
        <begin position="1"/>
        <end position="23"/>
    </location>
</feature>